<evidence type="ECO:0000259" key="3">
    <source>
        <dbReference type="PROSITE" id="PS50112"/>
    </source>
</evidence>
<dbReference type="InterPro" id="IPR043128">
    <property type="entry name" value="Rev_trsase/Diguanyl_cyclase"/>
</dbReference>
<dbReference type="PROSITE" id="PS50112">
    <property type="entry name" value="PAS"/>
    <property type="match status" value="1"/>
</dbReference>
<dbReference type="InterPro" id="IPR029787">
    <property type="entry name" value="Nucleotide_cyclase"/>
</dbReference>
<accession>A0A7C3ZWI4</accession>
<organism evidence="5">
    <name type="scientific">Planktothricoides sp. SpSt-374</name>
    <dbReference type="NCBI Taxonomy" id="2282167"/>
    <lineage>
        <taxon>Bacteria</taxon>
        <taxon>Bacillati</taxon>
        <taxon>Cyanobacteriota</taxon>
        <taxon>Cyanophyceae</taxon>
        <taxon>Oscillatoriophycideae</taxon>
        <taxon>Oscillatoriales</taxon>
        <taxon>Oscillatoriaceae</taxon>
        <taxon>Planktothricoides</taxon>
    </lineage>
</organism>
<evidence type="ECO:0000256" key="1">
    <source>
        <dbReference type="SAM" id="Coils"/>
    </source>
</evidence>
<keyword evidence="1" id="KW-0175">Coiled coil</keyword>
<evidence type="ECO:0000256" key="2">
    <source>
        <dbReference type="SAM" id="Phobius"/>
    </source>
</evidence>
<dbReference type="AlphaFoldDB" id="A0A7C3ZWI4"/>
<dbReference type="InterPro" id="IPR052155">
    <property type="entry name" value="Biofilm_reg_signaling"/>
</dbReference>
<dbReference type="Gene3D" id="3.30.70.270">
    <property type="match status" value="1"/>
</dbReference>
<feature type="coiled-coil region" evidence="1">
    <location>
        <begin position="123"/>
        <end position="150"/>
    </location>
</feature>
<dbReference type="SUPFAM" id="SSF55073">
    <property type="entry name" value="Nucleotide cyclase"/>
    <property type="match status" value="1"/>
</dbReference>
<keyword evidence="2" id="KW-0472">Membrane</keyword>
<dbReference type="Gene3D" id="3.30.450.20">
    <property type="entry name" value="PAS domain"/>
    <property type="match status" value="1"/>
</dbReference>
<dbReference type="CDD" id="cd01949">
    <property type="entry name" value="GGDEF"/>
    <property type="match status" value="1"/>
</dbReference>
<name>A0A7C3ZWI4_9CYAN</name>
<feature type="transmembrane region" description="Helical" evidence="2">
    <location>
        <begin position="7"/>
        <end position="29"/>
    </location>
</feature>
<keyword evidence="2" id="KW-1133">Transmembrane helix</keyword>
<keyword evidence="2" id="KW-0812">Transmembrane</keyword>
<dbReference type="SUPFAM" id="SSF55785">
    <property type="entry name" value="PYP-like sensor domain (PAS domain)"/>
    <property type="match status" value="1"/>
</dbReference>
<dbReference type="NCBIfam" id="TIGR00254">
    <property type="entry name" value="GGDEF"/>
    <property type="match status" value="1"/>
</dbReference>
<dbReference type="PANTHER" id="PTHR44757:SF4">
    <property type="entry name" value="DIGUANYLATE CYCLASE DGCE-RELATED"/>
    <property type="match status" value="1"/>
</dbReference>
<protein>
    <submittedName>
        <fullName evidence="5">Diguanylate cyclase</fullName>
    </submittedName>
</protein>
<gene>
    <name evidence="5" type="ORF">ENR15_07810</name>
</gene>
<dbReference type="InterPro" id="IPR035965">
    <property type="entry name" value="PAS-like_dom_sf"/>
</dbReference>
<dbReference type="PROSITE" id="PS50887">
    <property type="entry name" value="GGDEF"/>
    <property type="match status" value="1"/>
</dbReference>
<evidence type="ECO:0000259" key="4">
    <source>
        <dbReference type="PROSITE" id="PS50887"/>
    </source>
</evidence>
<dbReference type="FunFam" id="3.30.70.270:FF:000001">
    <property type="entry name" value="Diguanylate cyclase domain protein"/>
    <property type="match status" value="1"/>
</dbReference>
<dbReference type="GO" id="GO:0006355">
    <property type="term" value="P:regulation of DNA-templated transcription"/>
    <property type="evidence" value="ECO:0007669"/>
    <property type="project" value="InterPro"/>
</dbReference>
<dbReference type="InterPro" id="IPR013767">
    <property type="entry name" value="PAS_fold"/>
</dbReference>
<dbReference type="PANTHER" id="PTHR44757">
    <property type="entry name" value="DIGUANYLATE CYCLASE DGCP"/>
    <property type="match status" value="1"/>
</dbReference>
<feature type="domain" description="PAS" evidence="3">
    <location>
        <begin position="157"/>
        <end position="202"/>
    </location>
</feature>
<dbReference type="CDD" id="cd00130">
    <property type="entry name" value="PAS"/>
    <property type="match status" value="1"/>
</dbReference>
<dbReference type="Pfam" id="PF00990">
    <property type="entry name" value="GGDEF"/>
    <property type="match status" value="1"/>
</dbReference>
<comment type="caution">
    <text evidence="5">The sequence shown here is derived from an EMBL/GenBank/DDBJ whole genome shotgun (WGS) entry which is preliminary data.</text>
</comment>
<sequence length="461" mass="50894">MGVLEKVYALVIANTTINLLHLSNIIFWFEVSTDAVLALACLGMAIVSMSEQQKQNHLLSQEMWGGAIAVAGASGASHIMDLWDLLATNPPASVFLKAVPLVLGLQVGWGVLKLHWRTRAEVKQQLLYKVAELQQGLDHMRREIEECQGIRAALQWEKELALVTLQSIADAVIVTDAMGRVQSWNRAAETLTGWKFQAVRGRLLTEVFPIAQDSSNSRIPGFAQVLQGGEAVAACHQTFFKHRDGNRFSVEYSAAPIYLRGAVYGSVLVCRDVTKTRNQTRELSWQASHDDLTGCVNRREFDRRLDLAVTDAKTEGNRHCLCYLDLDRFKMVNDRAGHAAGDELLRQFTALVQANVRQSDVLGRLGGDEFALLLHNCSVEDGEMVVAKLMGAIEDFTFVWQEKTFAVGVSIGAIEIDVTTESAAQVMSAADAAMYIAKEERRHRSASFNTPSCCCQEAHLG</sequence>
<feature type="domain" description="GGDEF" evidence="4">
    <location>
        <begin position="317"/>
        <end position="450"/>
    </location>
</feature>
<evidence type="ECO:0000313" key="5">
    <source>
        <dbReference type="EMBL" id="HGG00547.1"/>
    </source>
</evidence>
<reference evidence="5" key="1">
    <citation type="journal article" date="2020" name="mSystems">
        <title>Genome- and Community-Level Interaction Insights into Carbon Utilization and Element Cycling Functions of Hydrothermarchaeota in Hydrothermal Sediment.</title>
        <authorList>
            <person name="Zhou Z."/>
            <person name="Liu Y."/>
            <person name="Xu W."/>
            <person name="Pan J."/>
            <person name="Luo Z.H."/>
            <person name="Li M."/>
        </authorList>
    </citation>
    <scope>NUCLEOTIDE SEQUENCE [LARGE SCALE GENOMIC DNA]</scope>
    <source>
        <strain evidence="5">SpSt-374</strain>
    </source>
</reference>
<dbReference type="InterPro" id="IPR000160">
    <property type="entry name" value="GGDEF_dom"/>
</dbReference>
<proteinExistence type="predicted"/>
<dbReference type="InterPro" id="IPR000014">
    <property type="entry name" value="PAS"/>
</dbReference>
<dbReference type="SMART" id="SM00267">
    <property type="entry name" value="GGDEF"/>
    <property type="match status" value="1"/>
</dbReference>
<dbReference type="Pfam" id="PF00989">
    <property type="entry name" value="PAS"/>
    <property type="match status" value="1"/>
</dbReference>
<dbReference type="NCBIfam" id="TIGR00229">
    <property type="entry name" value="sensory_box"/>
    <property type="match status" value="1"/>
</dbReference>
<dbReference type="EMBL" id="DSPX01000076">
    <property type="protein sequence ID" value="HGG00547.1"/>
    <property type="molecule type" value="Genomic_DNA"/>
</dbReference>
<dbReference type="SMART" id="SM00091">
    <property type="entry name" value="PAS"/>
    <property type="match status" value="1"/>
</dbReference>